<feature type="transmembrane region" description="Helical" evidence="1">
    <location>
        <begin position="346"/>
        <end position="364"/>
    </location>
</feature>
<keyword evidence="1" id="KW-1133">Transmembrane helix</keyword>
<dbReference type="SUPFAM" id="SSF103481">
    <property type="entry name" value="Multidrug resistance efflux transporter EmrE"/>
    <property type="match status" value="1"/>
</dbReference>
<dbReference type="Proteomes" id="UP001530293">
    <property type="component" value="Unassembled WGS sequence"/>
</dbReference>
<comment type="caution">
    <text evidence="2">The sequence shown here is derived from an EMBL/GenBank/DDBJ whole genome shotgun (WGS) entry which is preliminary data.</text>
</comment>
<proteinExistence type="predicted"/>
<dbReference type="PANTHER" id="PTHR13146">
    <property type="match status" value="1"/>
</dbReference>
<gene>
    <name evidence="2" type="ORF">ACHAWU_010285</name>
</gene>
<reference evidence="2 3" key="1">
    <citation type="submission" date="2024-10" db="EMBL/GenBank/DDBJ databases">
        <title>Updated reference genomes for cyclostephanoid diatoms.</title>
        <authorList>
            <person name="Roberts W.R."/>
            <person name="Alverson A.J."/>
        </authorList>
    </citation>
    <scope>NUCLEOTIDE SEQUENCE [LARGE SCALE GENOMIC DNA]</scope>
    <source>
        <strain evidence="2 3">AJA232-27</strain>
    </source>
</reference>
<feature type="transmembrane region" description="Helical" evidence="1">
    <location>
        <begin position="12"/>
        <end position="31"/>
    </location>
</feature>
<dbReference type="PANTHER" id="PTHR13146:SF0">
    <property type="entry name" value="SOLUTE CARRIER FAMILY 35 MEMBER F6"/>
    <property type="match status" value="1"/>
</dbReference>
<keyword evidence="3" id="KW-1185">Reference proteome</keyword>
<sequence>MGCNYAGHTWFILVGMIATGSARSIVVKLAYQSGFQAPLTVTLLYLLGQSFALIVFWIQTRFVFFGYKALSSSTTNESEMKDKGNSVELELADCPGVIADIASTDSNTDSLMKTPSVSSSDSGSISSTMLAFYAYFYADDMPNGSNHGLSSNSNERLMWIHRIPWYMKPTIPALFNLLNSTLRWASLVYIDASVAEMMISGLELTLSVIAARVFRNRIVAKSRWMGVMIVATGVIIIERANNSKHLQQSHSDSNDDVPDDARRHGKSDATIGVILIILQSTLSVLQDIGEEIFMQACDFPATMMLGMEGMYGVSVGFIIYITCGDKLGVEDIDATLETLRNNPNKWWWIVGLPFLFTITGIFNIKATEATSAMTRNVWKNFRTVVIWVIALVIYYVGGTVAYGEEWRMPESVYILVGFMVMGK</sequence>
<keyword evidence="1" id="KW-0812">Transmembrane</keyword>
<name>A0ABD3MTN0_9STRA</name>
<evidence type="ECO:0000256" key="1">
    <source>
        <dbReference type="SAM" id="Phobius"/>
    </source>
</evidence>
<evidence type="ECO:0000313" key="3">
    <source>
        <dbReference type="Proteomes" id="UP001530293"/>
    </source>
</evidence>
<accession>A0ABD3MTN0</accession>
<feature type="transmembrane region" description="Helical" evidence="1">
    <location>
        <begin position="37"/>
        <end position="58"/>
    </location>
</feature>
<protein>
    <submittedName>
        <fullName evidence="2">Uncharacterized protein</fullName>
    </submittedName>
</protein>
<feature type="transmembrane region" description="Helical" evidence="1">
    <location>
        <begin position="301"/>
        <end position="321"/>
    </location>
</feature>
<evidence type="ECO:0000313" key="2">
    <source>
        <dbReference type="EMBL" id="KAL3765577.1"/>
    </source>
</evidence>
<dbReference type="EMBL" id="JALLBG020000094">
    <property type="protein sequence ID" value="KAL3765577.1"/>
    <property type="molecule type" value="Genomic_DNA"/>
</dbReference>
<keyword evidence="1" id="KW-0472">Membrane</keyword>
<organism evidence="2 3">
    <name type="scientific">Discostella pseudostelligera</name>
    <dbReference type="NCBI Taxonomy" id="259834"/>
    <lineage>
        <taxon>Eukaryota</taxon>
        <taxon>Sar</taxon>
        <taxon>Stramenopiles</taxon>
        <taxon>Ochrophyta</taxon>
        <taxon>Bacillariophyta</taxon>
        <taxon>Coscinodiscophyceae</taxon>
        <taxon>Thalassiosirophycidae</taxon>
        <taxon>Stephanodiscales</taxon>
        <taxon>Stephanodiscaceae</taxon>
        <taxon>Discostella</taxon>
    </lineage>
</organism>
<dbReference type="InterPro" id="IPR037185">
    <property type="entry name" value="EmrE-like"/>
</dbReference>
<feature type="transmembrane region" description="Helical" evidence="1">
    <location>
        <begin position="384"/>
        <end position="403"/>
    </location>
</feature>
<dbReference type="AlphaFoldDB" id="A0ABD3MTN0"/>